<accession>A0A7W5ANJ7</accession>
<keyword evidence="2" id="KW-1185">Reference proteome</keyword>
<dbReference type="RefSeq" id="WP_183225370.1">
    <property type="nucleotide sequence ID" value="NZ_BMPW01000021.1"/>
</dbReference>
<evidence type="ECO:0000313" key="2">
    <source>
        <dbReference type="Proteomes" id="UP000590749"/>
    </source>
</evidence>
<name>A0A7W5ANJ7_9ACTN</name>
<dbReference type="Proteomes" id="UP000590749">
    <property type="component" value="Unassembled WGS sequence"/>
</dbReference>
<proteinExistence type="predicted"/>
<dbReference type="EMBL" id="JACHXF010000018">
    <property type="protein sequence ID" value="MBB3099307.1"/>
    <property type="molecule type" value="Genomic_DNA"/>
</dbReference>
<reference evidence="1 2" key="1">
    <citation type="submission" date="2020-08" db="EMBL/GenBank/DDBJ databases">
        <title>Genomic Encyclopedia of Type Strains, Phase III (KMG-III): the genomes of soil and plant-associated and newly described type strains.</title>
        <authorList>
            <person name="Whitman W."/>
        </authorList>
    </citation>
    <scope>NUCLEOTIDE SEQUENCE [LARGE SCALE GENOMIC DNA]</scope>
    <source>
        <strain evidence="1 2">CECT 3287</strain>
    </source>
</reference>
<protein>
    <submittedName>
        <fullName evidence="1">Uncharacterized protein</fullName>
    </submittedName>
</protein>
<sequence>MARKHSKSTVILIDGNNVSEFCTDSNCEQSSGTEDNTTYGKNAIVKDPTLLTGAFACSGKYDDGATGPRAVLKPLVGQKVNVKYRPEGTGSGLPQDSFDAIITKYVETAPVAGYRLWSLETEPSDDWDSADQV</sequence>
<comment type="caution">
    <text evidence="1">The sequence shown here is derived from an EMBL/GenBank/DDBJ whole genome shotgun (WGS) entry which is preliminary data.</text>
</comment>
<gene>
    <name evidence="1" type="ORF">FHR83_007013</name>
</gene>
<organism evidence="1 2">
    <name type="scientific">Actinoplanes campanulatus</name>
    <dbReference type="NCBI Taxonomy" id="113559"/>
    <lineage>
        <taxon>Bacteria</taxon>
        <taxon>Bacillati</taxon>
        <taxon>Actinomycetota</taxon>
        <taxon>Actinomycetes</taxon>
        <taxon>Micromonosporales</taxon>
        <taxon>Micromonosporaceae</taxon>
        <taxon>Actinoplanes</taxon>
    </lineage>
</organism>
<dbReference type="AlphaFoldDB" id="A0A7W5ANJ7"/>
<evidence type="ECO:0000313" key="1">
    <source>
        <dbReference type="EMBL" id="MBB3099307.1"/>
    </source>
</evidence>